<sequence>MELEHASGDSGCSTRSNRLKWGRGKHVESNTGALYIFQLPKTPLARKEISKTFEIDWNLPHCVGALDGKHVLLQALVNSGSDFYNYKSNFNIVIFALTWDAKDGYQMAAFFKTVSHIICFPRTGWVCLYQKNFLNTVRFLYFKNIMKPCLRIIQRIFNYRSSRTRLVVENTFGVVFRVLRKPMLLEPPKAELIVMTIIILHNYLRNHSPTLYMPHGSLDQEENGVLIEGLWRSEVNVASMIPLRNIPRTTPAVYHKIRDEVADYCMKEEAISWQNTYA</sequence>
<protein>
    <recommendedName>
        <fullName evidence="3">DDE Tnp4 domain-containing protein</fullName>
    </recommendedName>
</protein>
<keyword evidence="2" id="KW-1185">Reference proteome</keyword>
<evidence type="ECO:0000313" key="2">
    <source>
        <dbReference type="Proteomes" id="UP001159363"/>
    </source>
</evidence>
<dbReference type="Proteomes" id="UP001159363">
    <property type="component" value="Chromosome 2"/>
</dbReference>
<accession>A0ABQ9I625</accession>
<reference evidence="1 2" key="1">
    <citation type="submission" date="2023-02" db="EMBL/GenBank/DDBJ databases">
        <title>LHISI_Scaffold_Assembly.</title>
        <authorList>
            <person name="Stuart O.P."/>
            <person name="Cleave R."/>
            <person name="Magrath M.J.L."/>
            <person name="Mikheyev A.S."/>
        </authorList>
    </citation>
    <scope>NUCLEOTIDE SEQUENCE [LARGE SCALE GENOMIC DNA]</scope>
    <source>
        <strain evidence="1">Daus_M_001</strain>
        <tissue evidence="1">Leg muscle</tissue>
    </source>
</reference>
<organism evidence="1 2">
    <name type="scientific">Dryococelus australis</name>
    <dbReference type="NCBI Taxonomy" id="614101"/>
    <lineage>
        <taxon>Eukaryota</taxon>
        <taxon>Metazoa</taxon>
        <taxon>Ecdysozoa</taxon>
        <taxon>Arthropoda</taxon>
        <taxon>Hexapoda</taxon>
        <taxon>Insecta</taxon>
        <taxon>Pterygota</taxon>
        <taxon>Neoptera</taxon>
        <taxon>Polyneoptera</taxon>
        <taxon>Phasmatodea</taxon>
        <taxon>Verophasmatodea</taxon>
        <taxon>Anareolatae</taxon>
        <taxon>Phasmatidae</taxon>
        <taxon>Eurycanthinae</taxon>
        <taxon>Dryococelus</taxon>
    </lineage>
</organism>
<proteinExistence type="predicted"/>
<evidence type="ECO:0008006" key="3">
    <source>
        <dbReference type="Google" id="ProtNLM"/>
    </source>
</evidence>
<gene>
    <name evidence="1" type="ORF">PR048_004298</name>
</gene>
<comment type="caution">
    <text evidence="1">The sequence shown here is derived from an EMBL/GenBank/DDBJ whole genome shotgun (WGS) entry which is preliminary data.</text>
</comment>
<dbReference type="EMBL" id="JARBHB010000002">
    <property type="protein sequence ID" value="KAJ8891745.1"/>
    <property type="molecule type" value="Genomic_DNA"/>
</dbReference>
<name>A0ABQ9I625_9NEOP</name>
<evidence type="ECO:0000313" key="1">
    <source>
        <dbReference type="EMBL" id="KAJ8891745.1"/>
    </source>
</evidence>